<dbReference type="InterPro" id="IPR031717">
    <property type="entry name" value="ODO-1/KGD_C"/>
</dbReference>
<dbReference type="RefSeq" id="XP_013242882.1">
    <property type="nucleotide sequence ID" value="XM_013387428.1"/>
</dbReference>
<dbReference type="CDD" id="cd02016">
    <property type="entry name" value="TPP_E1_OGDC_like"/>
    <property type="match status" value="1"/>
</dbReference>
<dbReference type="InterPro" id="IPR011603">
    <property type="entry name" value="2oxoglutarate_DH_E1"/>
</dbReference>
<dbReference type="InParanoid" id="A0A066VWN6"/>
<dbReference type="OrthoDB" id="413077at2759"/>
<accession>A0A066VWN6</accession>
<proteinExistence type="inferred from homology"/>
<dbReference type="Proteomes" id="UP000027361">
    <property type="component" value="Unassembled WGS sequence"/>
</dbReference>
<dbReference type="Pfam" id="PF00676">
    <property type="entry name" value="E1_dh"/>
    <property type="match status" value="1"/>
</dbReference>
<dbReference type="InterPro" id="IPR001017">
    <property type="entry name" value="DH_E1"/>
</dbReference>
<sequence>MLLTNRMRGACRLAAGNSSIVGRACGRVTASRSYAGKGAFGFLPPPALTIEDYTPEELANRNANAPLLRYVDNVRRHAHRAALIDPLDLMPREDTVRALSVERYGLLESKQGHAERYDTSGILRMPPVFADSEAQAGTGMRSIAEITEWLRKVYVDKLSVEFMHTGMKGVRNYIMDLFEDVNTHAPLSKDEKRRCLELMTRSEVLDRFLAQRFPNVKRYGNEGAESTLPALDMLFRKSAEAGISSVVLCMPHRGRLSLLTELLGMPLPSLFHKMRGGSEIPTVDSMTGHELAGATADVLSHLVHEPTLRYGDKDIKICMLQNPSHLEAVNPVAMGKARARQTFGKLSASDSDKGVARLGDDVLCVQIHGDAAMSGQGIVMESLGLSELPHYNVGGSIHLVVNNNIGYTTPSTAARSSLYASDIAKMIGAPVLHVNGDHPEEVVKAIKIAVQMRMRFRRDVIVDLITYRRWGHNELDEPRFTQPKMYEKIASRASVPEAYEHRLLSESILSADEASTLRLKRVGEMEAALAETDQYDPTADHLQGKWSVCVWPTSTDAVHEPETGLEPDVARSIGEASVAVPDGFNLHSRLNRHIKQRVESLKEGKGINWATAEAIAFGSLLSEGTHIRLSGEDVQRGTFSQRHAALVDQKTESIHVPLNLADLAASSTAKPPQGRLELANSSLSEEAVLGFEVGVSWDRPDVLPIWEAQFGDFFNGAQVIIDTFIAGGEAKWLKQSALTLLLPHGFDGAGPEHSSCRIERFLQLCNDPFEPPGHVVGSSSLPYSPSLPFINPTTPAQYFHALRRQMKRNYRKPLIIAAPKGLLRSPHAASTLQDFAPGTRFQSVLDDPRFSADASQVEKMVLCSGKHYYTLVEQRAAMKLDEHVALVRLEELSPFPFEQLRSVLGRYKHLFAAASEVGSNASGPHIVWAQEEPRNQGAWVHVSLRLQALLDEVGASGLRLAYRGRKECAVPAVGVSKWHKKEVEEMMADVFK</sequence>
<comment type="similarity">
    <text evidence="2">Belongs to the alpha-ketoglutarate dehydrogenase family.</text>
</comment>
<evidence type="ECO:0000256" key="3">
    <source>
        <dbReference type="ARBA" id="ARBA00023002"/>
    </source>
</evidence>
<dbReference type="AlphaFoldDB" id="A0A066VWN6"/>
<dbReference type="OMA" id="PAQYYHV"/>
<dbReference type="Pfam" id="PF16870">
    <property type="entry name" value="OxoGdeHyase_C"/>
    <property type="match status" value="1"/>
</dbReference>
<dbReference type="HOGENOM" id="CLU_004709_1_0_1"/>
<evidence type="ECO:0000313" key="6">
    <source>
        <dbReference type="EMBL" id="KDN44708.1"/>
    </source>
</evidence>
<reference evidence="6 7" key="1">
    <citation type="submission" date="2014-05" db="EMBL/GenBank/DDBJ databases">
        <title>Draft genome sequence of a rare smut relative, Tilletiaria anomala UBC 951.</title>
        <authorList>
            <consortium name="DOE Joint Genome Institute"/>
            <person name="Toome M."/>
            <person name="Kuo A."/>
            <person name="Henrissat B."/>
            <person name="Lipzen A."/>
            <person name="Tritt A."/>
            <person name="Yoshinaga Y."/>
            <person name="Zane M."/>
            <person name="Barry K."/>
            <person name="Grigoriev I.V."/>
            <person name="Spatafora J.W."/>
            <person name="Aimea M.C."/>
        </authorList>
    </citation>
    <scope>NUCLEOTIDE SEQUENCE [LARGE SCALE GENOMIC DNA]</scope>
    <source>
        <strain evidence="6 7">UBC 951</strain>
    </source>
</reference>
<dbReference type="InterPro" id="IPR042179">
    <property type="entry name" value="KGD_C_sf"/>
</dbReference>
<keyword evidence="4" id="KW-0786">Thiamine pyrophosphate</keyword>
<dbReference type="InterPro" id="IPR005475">
    <property type="entry name" value="Transketolase-like_Pyr-bd"/>
</dbReference>
<evidence type="ECO:0000256" key="2">
    <source>
        <dbReference type="ARBA" id="ARBA00006936"/>
    </source>
</evidence>
<protein>
    <submittedName>
        <fullName evidence="6">Dehydrogenase E1 and transketolase domain-containing protein 1</fullName>
    </submittedName>
</protein>
<dbReference type="PIRSF" id="PIRSF000157">
    <property type="entry name" value="Oxoglu_dh_E1"/>
    <property type="match status" value="1"/>
</dbReference>
<comment type="cofactor">
    <cofactor evidence="1">
        <name>thiamine diphosphate</name>
        <dbReference type="ChEBI" id="CHEBI:58937"/>
    </cofactor>
</comment>
<dbReference type="SUPFAM" id="SSF52518">
    <property type="entry name" value="Thiamin diphosphate-binding fold (THDP-binding)"/>
    <property type="match status" value="2"/>
</dbReference>
<dbReference type="GO" id="GO:0016624">
    <property type="term" value="F:oxidoreductase activity, acting on the aldehyde or oxo group of donors, disulfide as acceptor"/>
    <property type="evidence" value="ECO:0007669"/>
    <property type="project" value="InterPro"/>
</dbReference>
<dbReference type="GeneID" id="25266047"/>
<organism evidence="6 7">
    <name type="scientific">Tilletiaria anomala (strain ATCC 24038 / CBS 436.72 / UBC 951)</name>
    <dbReference type="NCBI Taxonomy" id="1037660"/>
    <lineage>
        <taxon>Eukaryota</taxon>
        <taxon>Fungi</taxon>
        <taxon>Dikarya</taxon>
        <taxon>Basidiomycota</taxon>
        <taxon>Ustilaginomycotina</taxon>
        <taxon>Exobasidiomycetes</taxon>
        <taxon>Georgefischeriales</taxon>
        <taxon>Tilletiariaceae</taxon>
        <taxon>Tilletiaria</taxon>
    </lineage>
</organism>
<dbReference type="GO" id="GO:0030976">
    <property type="term" value="F:thiamine pyrophosphate binding"/>
    <property type="evidence" value="ECO:0007669"/>
    <property type="project" value="InterPro"/>
</dbReference>
<dbReference type="STRING" id="1037660.A0A066VWN6"/>
<dbReference type="NCBIfam" id="TIGR00239">
    <property type="entry name" value="2oxo_dh_E1"/>
    <property type="match status" value="1"/>
</dbReference>
<keyword evidence="3" id="KW-0560">Oxidoreductase</keyword>
<feature type="domain" description="Transketolase-like pyrimidine-binding" evidence="5">
    <location>
        <begin position="607"/>
        <end position="825"/>
    </location>
</feature>
<comment type="caution">
    <text evidence="6">The sequence shown here is derived from an EMBL/GenBank/DDBJ whole genome shotgun (WGS) entry which is preliminary data.</text>
</comment>
<dbReference type="InterPro" id="IPR029061">
    <property type="entry name" value="THDP-binding"/>
</dbReference>
<dbReference type="Pfam" id="PF02779">
    <property type="entry name" value="Transket_pyr"/>
    <property type="match status" value="1"/>
</dbReference>
<name>A0A066VWN6_TILAU</name>
<evidence type="ECO:0000313" key="7">
    <source>
        <dbReference type="Proteomes" id="UP000027361"/>
    </source>
</evidence>
<dbReference type="Gene3D" id="3.40.50.970">
    <property type="match status" value="1"/>
</dbReference>
<dbReference type="Gene3D" id="1.10.287.1150">
    <property type="entry name" value="TPP helical domain"/>
    <property type="match status" value="1"/>
</dbReference>
<dbReference type="EMBL" id="JMSN01000049">
    <property type="protein sequence ID" value="KDN44708.1"/>
    <property type="molecule type" value="Genomic_DNA"/>
</dbReference>
<dbReference type="Gene3D" id="3.40.50.11610">
    <property type="entry name" value="Multifunctional 2-oxoglutarate metabolism enzyme, C-terminal domain"/>
    <property type="match status" value="1"/>
</dbReference>
<dbReference type="SMART" id="SM00861">
    <property type="entry name" value="Transket_pyr"/>
    <property type="match status" value="1"/>
</dbReference>
<dbReference type="PANTHER" id="PTHR23152">
    <property type="entry name" value="2-OXOGLUTARATE DEHYDROGENASE"/>
    <property type="match status" value="1"/>
</dbReference>
<dbReference type="GO" id="GO:0006091">
    <property type="term" value="P:generation of precursor metabolites and energy"/>
    <property type="evidence" value="ECO:0007669"/>
    <property type="project" value="UniProtKB-ARBA"/>
</dbReference>
<evidence type="ECO:0000256" key="1">
    <source>
        <dbReference type="ARBA" id="ARBA00001964"/>
    </source>
</evidence>
<keyword evidence="7" id="KW-1185">Reference proteome</keyword>
<gene>
    <name evidence="6" type="ORF">K437DRAFT_268701</name>
</gene>
<dbReference type="PANTHER" id="PTHR23152:SF4">
    <property type="entry name" value="2-OXOADIPATE DEHYDROGENASE COMPLEX COMPONENT E1"/>
    <property type="match status" value="1"/>
</dbReference>
<dbReference type="Gene3D" id="3.40.50.12470">
    <property type="match status" value="1"/>
</dbReference>
<evidence type="ECO:0000256" key="4">
    <source>
        <dbReference type="ARBA" id="ARBA00023052"/>
    </source>
</evidence>
<evidence type="ECO:0000259" key="5">
    <source>
        <dbReference type="SMART" id="SM00861"/>
    </source>
</evidence>
<dbReference type="NCBIfam" id="NF006914">
    <property type="entry name" value="PRK09404.1"/>
    <property type="match status" value="1"/>
</dbReference>